<dbReference type="Gene3D" id="3.60.9.10">
    <property type="entry name" value="Aldehyde ferredoxin oxidoreductase, N-terminal domain"/>
    <property type="match status" value="1"/>
</dbReference>
<dbReference type="GO" id="GO:0016625">
    <property type="term" value="F:oxidoreductase activity, acting on the aldehyde or oxo group of donors, iron-sulfur protein as acceptor"/>
    <property type="evidence" value="ECO:0007669"/>
    <property type="project" value="InterPro"/>
</dbReference>
<dbReference type="PANTHER" id="PTHR30038:SF0">
    <property type="entry name" value="TUNGSTEN-CONTAINING ALDEHYDE FERREDOXIN OXIDOREDUCTASE"/>
    <property type="match status" value="1"/>
</dbReference>
<evidence type="ECO:0000313" key="11">
    <source>
        <dbReference type="Proteomes" id="UP000003692"/>
    </source>
</evidence>
<dbReference type="Pfam" id="PF01314">
    <property type="entry name" value="AFOR_C"/>
    <property type="match status" value="1"/>
</dbReference>
<dbReference type="InterPro" id="IPR013983">
    <property type="entry name" value="Ald_Fedxn_OxRdtase_N"/>
</dbReference>
<evidence type="ECO:0000256" key="1">
    <source>
        <dbReference type="ARBA" id="ARBA00001966"/>
    </source>
</evidence>
<sequence>MMIYGWSGTILRVNLTSGKISRLDSSALKPFIGGMGFGYKIMYHEVPPGTHPFAAENKLVFAVGPLTGSGAPCSSRVTITTLSTFTKGHLVVDAHMGGFFAAQMKFAGYDALIIEGASPSPVWLHIHDDQVSLEKADFLWGKGTRATSEAICRLTSAETCVAAIGQAGENRVPLACIINSRNHCGGAGSGAVMGAKNLKAIAVFGSRGVAIADRHTMKRLNDYMLRELIGANNNHVVPSTPQPWAEYSSPASRWTARQGLFWGAAEGGPIETGVIPPGNPNTVGLRTQKAVFDLGPMAEKYTVKMGGCHSCPIRCVSQLHVPQAGDFGVPTTGGSTCVANFVHTTIFPNGPKDFDDPDDGRVVGNLVGLNLFDDYGLWCNYGQLHRDFSYCYSHGVFRRVLPADEYDQIRWDLLEAGDPAFLQDFYSRLAHRIGEFSHLADGSYAIAQRWDLGEAYWADEHNKLWSPFGYPVHHANEASAQVGAIVNCMFNRDCMTHTHINFIGSGLPLALQRAIAAELFGSEAAYDETKNYTPINAAKINYAKWALLRVCLHNAITLCNWVWPMTVSPLKSRNYRGDLALEAKFFQAVTGDETSQQSLDLAAERILTLHRAYTVKLMQTNDMRRQHDLICSWVFDKDPHIPVFSEGTDKLDRADMQQALTLFYQAMGWDAQLGCPTRETLIRLGLDDVADDLAALHLLPA</sequence>
<evidence type="ECO:0000256" key="3">
    <source>
        <dbReference type="ARBA" id="ARBA00022485"/>
    </source>
</evidence>
<dbReference type="Gene3D" id="1.10.599.10">
    <property type="entry name" value="Aldehyde Ferredoxin Oxidoreductase Protein, subunit A, domain 3"/>
    <property type="match status" value="1"/>
</dbReference>
<keyword evidence="6" id="KW-0408">Iron</keyword>
<evidence type="ECO:0000256" key="5">
    <source>
        <dbReference type="ARBA" id="ARBA00023002"/>
    </source>
</evidence>
<keyword evidence="3" id="KW-0004">4Fe-4S</keyword>
<dbReference type="AlphaFoldDB" id="D4F3C9"/>
<dbReference type="GO" id="GO:0051539">
    <property type="term" value="F:4 iron, 4 sulfur cluster binding"/>
    <property type="evidence" value="ECO:0007669"/>
    <property type="project" value="UniProtKB-KW"/>
</dbReference>
<dbReference type="Gene3D" id="1.10.569.10">
    <property type="entry name" value="Aldehyde Ferredoxin Oxidoreductase Protein, subunit A, domain 2"/>
    <property type="match status" value="1"/>
</dbReference>
<feature type="domain" description="Aldehyde ferredoxin oxidoreductase N-terminal" evidence="9">
    <location>
        <begin position="6"/>
        <end position="207"/>
    </location>
</feature>
<gene>
    <name evidence="10" type="ORF">EDWATA_01231</name>
</gene>
<dbReference type="InterPro" id="IPR051919">
    <property type="entry name" value="W-dependent_AOR"/>
</dbReference>
<dbReference type="InterPro" id="IPR001203">
    <property type="entry name" value="OxRdtase_Ald_Fedxn_C"/>
</dbReference>
<evidence type="ECO:0000313" key="10">
    <source>
        <dbReference type="EMBL" id="EFE23719.1"/>
    </source>
</evidence>
<dbReference type="Proteomes" id="UP000003692">
    <property type="component" value="Unassembled WGS sequence"/>
</dbReference>
<evidence type="ECO:0000256" key="8">
    <source>
        <dbReference type="ARBA" id="ARBA00049934"/>
    </source>
</evidence>
<evidence type="ECO:0000256" key="7">
    <source>
        <dbReference type="ARBA" id="ARBA00023014"/>
    </source>
</evidence>
<organism evidence="10 11">
    <name type="scientific">Edwardsiella tarda ATCC 23685</name>
    <dbReference type="NCBI Taxonomy" id="500638"/>
    <lineage>
        <taxon>Bacteria</taxon>
        <taxon>Pseudomonadati</taxon>
        <taxon>Pseudomonadota</taxon>
        <taxon>Gammaproteobacteria</taxon>
        <taxon>Enterobacterales</taxon>
        <taxon>Hafniaceae</taxon>
        <taxon>Edwardsiella</taxon>
    </lineage>
</organism>
<dbReference type="HOGENOM" id="CLU_020364_0_0_6"/>
<dbReference type="SUPFAM" id="SSF48310">
    <property type="entry name" value="Aldehyde ferredoxin oxidoreductase, C-terminal domains"/>
    <property type="match status" value="1"/>
</dbReference>
<keyword evidence="7" id="KW-0411">Iron-sulfur</keyword>
<accession>D4F3C9</accession>
<dbReference type="Pfam" id="PF02730">
    <property type="entry name" value="AFOR_N"/>
    <property type="match status" value="1"/>
</dbReference>
<keyword evidence="4" id="KW-0479">Metal-binding</keyword>
<reference evidence="10 11" key="1">
    <citation type="submission" date="2010-02" db="EMBL/GenBank/DDBJ databases">
        <authorList>
            <person name="Weinstock G."/>
            <person name="Sodergren E."/>
            <person name="Clifton S."/>
            <person name="Fulton L."/>
            <person name="Fulton B."/>
            <person name="Courtney L."/>
            <person name="Fronick C."/>
            <person name="Harrison M."/>
            <person name="Strong C."/>
            <person name="Farmer C."/>
            <person name="Delahaunty K."/>
            <person name="Markovic C."/>
            <person name="Hall O."/>
            <person name="Minx P."/>
            <person name="Tomlinson C."/>
            <person name="Mitreva M."/>
            <person name="Nelson J."/>
            <person name="Hou S."/>
            <person name="Wollam A."/>
            <person name="Pepin K.H."/>
            <person name="Johnson M."/>
            <person name="Bhonagiri V."/>
            <person name="Zhang X."/>
            <person name="Suruliraj S."/>
            <person name="Warren W."/>
            <person name="Chinwalla A."/>
            <person name="Mardis E.R."/>
            <person name="Wilson R.K."/>
        </authorList>
    </citation>
    <scope>NUCLEOTIDE SEQUENCE [LARGE SCALE GENOMIC DNA]</scope>
    <source>
        <strain evidence="10 11">ATCC 23685</strain>
    </source>
</reference>
<dbReference type="SMART" id="SM00790">
    <property type="entry name" value="AFOR_N"/>
    <property type="match status" value="1"/>
</dbReference>
<keyword evidence="5" id="KW-0560">Oxidoreductase</keyword>
<dbReference type="InterPro" id="IPR013985">
    <property type="entry name" value="Ald_Fedxn_OxRdtase_dom3"/>
</dbReference>
<dbReference type="InterPro" id="IPR036503">
    <property type="entry name" value="Ald_Fedxn_OxRdtase_N_sf"/>
</dbReference>
<dbReference type="SUPFAM" id="SSF56228">
    <property type="entry name" value="Aldehyde ferredoxin oxidoreductase, N-terminal domain"/>
    <property type="match status" value="1"/>
</dbReference>
<dbReference type="GO" id="GO:0046872">
    <property type="term" value="F:metal ion binding"/>
    <property type="evidence" value="ECO:0007669"/>
    <property type="project" value="UniProtKB-KW"/>
</dbReference>
<evidence type="ECO:0000256" key="2">
    <source>
        <dbReference type="ARBA" id="ARBA00011032"/>
    </source>
</evidence>
<comment type="caution">
    <text evidence="10">The sequence shown here is derived from an EMBL/GenBank/DDBJ whole genome shotgun (WGS) entry which is preliminary data.</text>
</comment>
<comment type="cofactor">
    <cofactor evidence="1">
        <name>[4Fe-4S] cluster</name>
        <dbReference type="ChEBI" id="CHEBI:49883"/>
    </cofactor>
</comment>
<comment type="similarity">
    <text evidence="2">Belongs to the AOR/FOR family.</text>
</comment>
<dbReference type="NCBIfam" id="NF007354">
    <property type="entry name" value="PRK09849.1"/>
    <property type="match status" value="1"/>
</dbReference>
<dbReference type="InterPro" id="IPR036021">
    <property type="entry name" value="Tungsten_al_ferr_oxy-like_C"/>
</dbReference>
<proteinExistence type="inferred from homology"/>
<name>D4F3C9_EDWTA</name>
<dbReference type="GO" id="GO:0009055">
    <property type="term" value="F:electron transfer activity"/>
    <property type="evidence" value="ECO:0007669"/>
    <property type="project" value="InterPro"/>
</dbReference>
<protein>
    <submittedName>
        <fullName evidence="10">Aldehyde ferredoxin oxidoreductase, tungsten cofactor-binding domain protein</fullName>
    </submittedName>
</protein>
<comment type="cofactor">
    <cofactor evidence="8">
        <name>tungstopterin</name>
        <dbReference type="ChEBI" id="CHEBI:30402"/>
    </cofactor>
</comment>
<evidence type="ECO:0000256" key="4">
    <source>
        <dbReference type="ARBA" id="ARBA00022723"/>
    </source>
</evidence>
<dbReference type="EMBL" id="ADGK01000060">
    <property type="protein sequence ID" value="EFE23719.1"/>
    <property type="molecule type" value="Genomic_DNA"/>
</dbReference>
<dbReference type="PANTHER" id="PTHR30038">
    <property type="entry name" value="ALDEHYDE FERREDOXIN OXIDOREDUCTASE"/>
    <property type="match status" value="1"/>
</dbReference>
<evidence type="ECO:0000256" key="6">
    <source>
        <dbReference type="ARBA" id="ARBA00023004"/>
    </source>
</evidence>
<dbReference type="InterPro" id="IPR013984">
    <property type="entry name" value="Ald_Fedxn_OxRdtase_dom2"/>
</dbReference>
<evidence type="ECO:0000259" key="9">
    <source>
        <dbReference type="SMART" id="SM00790"/>
    </source>
</evidence>